<evidence type="ECO:0000313" key="3">
    <source>
        <dbReference type="Proteomes" id="UP000233551"/>
    </source>
</evidence>
<accession>A0A2I0K6Y1</accession>
<dbReference type="GO" id="GO:0043022">
    <property type="term" value="F:ribosome binding"/>
    <property type="evidence" value="ECO:0007669"/>
    <property type="project" value="TreeGrafter"/>
</dbReference>
<dbReference type="STRING" id="22663.A0A2I0K6Y1"/>
<name>A0A2I0K6Y1_PUNGR</name>
<dbReference type="GO" id="GO:0005850">
    <property type="term" value="C:eukaryotic translation initiation factor 2 complex"/>
    <property type="evidence" value="ECO:0007669"/>
    <property type="project" value="TreeGrafter"/>
</dbReference>
<reference evidence="2 3" key="1">
    <citation type="submission" date="2017-11" db="EMBL/GenBank/DDBJ databases">
        <title>De-novo sequencing of pomegranate (Punica granatum L.) genome.</title>
        <authorList>
            <person name="Akparov Z."/>
            <person name="Amiraslanov A."/>
            <person name="Hajiyeva S."/>
            <person name="Abbasov M."/>
            <person name="Kaur K."/>
            <person name="Hamwieh A."/>
            <person name="Solovyev V."/>
            <person name="Salamov A."/>
            <person name="Braich B."/>
            <person name="Kosarev P."/>
            <person name="Mahmoud A."/>
            <person name="Hajiyev E."/>
            <person name="Babayeva S."/>
            <person name="Izzatullayeva V."/>
            <person name="Mammadov A."/>
            <person name="Mammadov A."/>
            <person name="Sharifova S."/>
            <person name="Ojaghi J."/>
            <person name="Eynullazada K."/>
            <person name="Bayramov B."/>
            <person name="Abdulazimova A."/>
            <person name="Shahmuradov I."/>
        </authorList>
    </citation>
    <scope>NUCLEOTIDE SEQUENCE [LARGE SCALE GENOMIC DNA]</scope>
    <source>
        <strain evidence="3">cv. AG2017</strain>
        <tissue evidence="2">Leaf</tissue>
    </source>
</reference>
<dbReference type="GO" id="GO:0003723">
    <property type="term" value="F:RNA binding"/>
    <property type="evidence" value="ECO:0007669"/>
    <property type="project" value="InterPro"/>
</dbReference>
<dbReference type="GO" id="GO:0003743">
    <property type="term" value="F:translation initiation factor activity"/>
    <property type="evidence" value="ECO:0007669"/>
    <property type="project" value="InterPro"/>
</dbReference>
<comment type="caution">
    <text evidence="2">The sequence shown here is derived from an EMBL/GenBank/DDBJ whole genome shotgun (WGS) entry which is preliminary data.</text>
</comment>
<dbReference type="InterPro" id="IPR011488">
    <property type="entry name" value="TIF_2_asu"/>
</dbReference>
<dbReference type="PANTHER" id="PTHR10602">
    <property type="entry name" value="EUKARYOTIC TRANSLATION INITIATION FACTOR 2 SUBUNIT 1"/>
    <property type="match status" value="1"/>
</dbReference>
<dbReference type="EMBL" id="PGOL01000867">
    <property type="protein sequence ID" value="PKI63873.1"/>
    <property type="molecule type" value="Genomic_DNA"/>
</dbReference>
<keyword evidence="3" id="KW-1185">Reference proteome</keyword>
<organism evidence="2 3">
    <name type="scientific">Punica granatum</name>
    <name type="common">Pomegranate</name>
    <dbReference type="NCBI Taxonomy" id="22663"/>
    <lineage>
        <taxon>Eukaryota</taxon>
        <taxon>Viridiplantae</taxon>
        <taxon>Streptophyta</taxon>
        <taxon>Embryophyta</taxon>
        <taxon>Tracheophyta</taxon>
        <taxon>Spermatophyta</taxon>
        <taxon>Magnoliopsida</taxon>
        <taxon>eudicotyledons</taxon>
        <taxon>Gunneridae</taxon>
        <taxon>Pentapetalae</taxon>
        <taxon>rosids</taxon>
        <taxon>malvids</taxon>
        <taxon>Myrtales</taxon>
        <taxon>Lythraceae</taxon>
        <taxon>Punica</taxon>
    </lineage>
</organism>
<dbReference type="AlphaFoldDB" id="A0A2I0K6Y1"/>
<protein>
    <recommendedName>
        <fullName evidence="4">S1 motif domain-containing protein</fullName>
    </recommendedName>
</protein>
<proteinExistence type="predicted"/>
<dbReference type="Gene3D" id="2.40.50.140">
    <property type="entry name" value="Nucleic acid-binding proteins"/>
    <property type="match status" value="1"/>
</dbReference>
<dbReference type="Proteomes" id="UP000233551">
    <property type="component" value="Unassembled WGS sequence"/>
</dbReference>
<sequence>MQFILTTLTSKTLSSLNSSTAAIASGCKETPGQNPSTCHRRHCSFPEKRKRFVTMASHSPNLECRVYEAKYPEVDMAVMIQVMNIADMGAYVSLLEYNNIEGMTLFILNLNQYKLI</sequence>
<evidence type="ECO:0000256" key="1">
    <source>
        <dbReference type="ARBA" id="ARBA00022917"/>
    </source>
</evidence>
<keyword evidence="1" id="KW-0648">Protein biosynthesis</keyword>
<evidence type="ECO:0000313" key="2">
    <source>
        <dbReference type="EMBL" id="PKI63873.1"/>
    </source>
</evidence>
<dbReference type="InterPro" id="IPR012340">
    <property type="entry name" value="NA-bd_OB-fold"/>
</dbReference>
<dbReference type="GO" id="GO:0033290">
    <property type="term" value="C:eukaryotic 48S preinitiation complex"/>
    <property type="evidence" value="ECO:0007669"/>
    <property type="project" value="TreeGrafter"/>
</dbReference>
<dbReference type="PANTHER" id="PTHR10602:SF0">
    <property type="entry name" value="EUKARYOTIC TRANSLATION INITIATION FACTOR 2 SUBUNIT 1"/>
    <property type="match status" value="1"/>
</dbReference>
<evidence type="ECO:0008006" key="4">
    <source>
        <dbReference type="Google" id="ProtNLM"/>
    </source>
</evidence>
<gene>
    <name evidence="2" type="ORF">CRG98_015756</name>
</gene>